<evidence type="ECO:0000313" key="2">
    <source>
        <dbReference type="Proteomes" id="UP000231343"/>
    </source>
</evidence>
<dbReference type="AlphaFoldDB" id="A0A2H0XU17"/>
<accession>A0A2H0XU17</accession>
<dbReference type="EMBL" id="PEYM01000135">
    <property type="protein sequence ID" value="PIS28402.1"/>
    <property type="molecule type" value="Genomic_DNA"/>
</dbReference>
<organism evidence="1 2">
    <name type="scientific">Candidatus Saganbacteria bacterium CG08_land_8_20_14_0_20_45_16</name>
    <dbReference type="NCBI Taxonomy" id="2014293"/>
    <lineage>
        <taxon>Bacteria</taxon>
        <taxon>Bacillati</taxon>
        <taxon>Saganbacteria</taxon>
    </lineage>
</organism>
<dbReference type="Proteomes" id="UP000231343">
    <property type="component" value="Unassembled WGS sequence"/>
</dbReference>
<sequence>MSLKLSSVECAVKEAATKQPKKTITAPQLRVSFNYQDPAINQKLNARLREDGSKFRVFIVDNNQTIMGKGEDRSSWSPDVEIICFHDEAVLSPPPPSTWLGIREGSSIAIRRIAIEEFLAEAAESKEYFLSNFPSAQGIFERANYSWRDLADAVLNHEIGHFSIEVASSLGIINSLMNLTNEGYLHCIRETVADCNTLLAISSSAVSQAKGIRDAWTLYILSVISTPSPFHQTRALLNLIPLLSASDLASGHLDIERLRIITMGLKRFLLSQLSIFDQSINLPFESQEDFVAMKFSEVASLQAQGLSPELSSRYFWQAFQTRTKSIQFEVLEQIAQNRIANFLGEKIILLPNELRRPMGNLLRQAMQLPISFAQS</sequence>
<gene>
    <name evidence="1" type="ORF">COT42_08195</name>
</gene>
<evidence type="ECO:0000313" key="1">
    <source>
        <dbReference type="EMBL" id="PIS28402.1"/>
    </source>
</evidence>
<reference evidence="1 2" key="1">
    <citation type="submission" date="2017-09" db="EMBL/GenBank/DDBJ databases">
        <title>Depth-based differentiation of microbial function through sediment-hosted aquifers and enrichment of novel symbionts in the deep terrestrial subsurface.</title>
        <authorList>
            <person name="Probst A.J."/>
            <person name="Ladd B."/>
            <person name="Jarett J.K."/>
            <person name="Geller-Mcgrath D.E."/>
            <person name="Sieber C.M."/>
            <person name="Emerson J.B."/>
            <person name="Anantharaman K."/>
            <person name="Thomas B.C."/>
            <person name="Malmstrom R."/>
            <person name="Stieglmeier M."/>
            <person name="Klingl A."/>
            <person name="Woyke T."/>
            <person name="Ryan C.M."/>
            <person name="Banfield J.F."/>
        </authorList>
    </citation>
    <scope>NUCLEOTIDE SEQUENCE [LARGE SCALE GENOMIC DNA]</scope>
    <source>
        <strain evidence="1">CG08_land_8_20_14_0_20_45_16</strain>
    </source>
</reference>
<protein>
    <submittedName>
        <fullName evidence="1">Uncharacterized protein</fullName>
    </submittedName>
</protein>
<name>A0A2H0XU17_UNCSA</name>
<proteinExistence type="predicted"/>
<comment type="caution">
    <text evidence="1">The sequence shown here is derived from an EMBL/GenBank/DDBJ whole genome shotgun (WGS) entry which is preliminary data.</text>
</comment>